<accession>A0ABP9UXT7</accession>
<feature type="domain" description="VWFA" evidence="3">
    <location>
        <begin position="397"/>
        <end position="577"/>
    </location>
</feature>
<dbReference type="PANTHER" id="PTHR10579">
    <property type="entry name" value="CALCIUM-ACTIVATED CHLORIDE CHANNEL REGULATOR"/>
    <property type="match status" value="1"/>
</dbReference>
<keyword evidence="5" id="KW-1185">Reference proteome</keyword>
<dbReference type="InterPro" id="IPR051266">
    <property type="entry name" value="CLCR"/>
</dbReference>
<dbReference type="Pfam" id="PF12034">
    <property type="entry name" value="YfbK_C"/>
    <property type="match status" value="1"/>
</dbReference>
<gene>
    <name evidence="4" type="ORF">Rhal01_00677</name>
</gene>
<dbReference type="CDD" id="cd01465">
    <property type="entry name" value="vWA_subgroup"/>
    <property type="match status" value="1"/>
</dbReference>
<dbReference type="InterPro" id="IPR036465">
    <property type="entry name" value="vWFA_dom_sf"/>
</dbReference>
<evidence type="ECO:0000313" key="4">
    <source>
        <dbReference type="EMBL" id="GAA5494515.1"/>
    </source>
</evidence>
<name>A0ABP9UXT7_9BACT</name>
<sequence>MDKDDRLMEELLKEHARKGSGADEDFLKDLEDRIEAEDKVVVMQKKDSPGNRWALSAGIAACLALGVGGIYFWQERQGDADIIAYDSTASEQIAAQSEPPVAYNEKKVAEAETVQEKPEVADMVARKPSAASDAMAKVIGSKAASPTPIPVPEQALPEPSLDFGHGDGFGAGWGSGNGQGSGGADGFAAPAKVKRAHKGDAADTVYGRDVAQGERLATAHDYTKFNAQVEEYEKARTELSNLRLAGADNQKILKQQLEVNEQRNRLAVMSQKTGIPYMGQPKKPELSREQYGKLVENKFVAPVDERSALSTFAVDVDTASYANVRRMINEGMQIPKDSVRVEEMINYFDYQYAQPEGEHPFAVQVDSAACPWNEKHRIVRIGVQGKEIIREQRPPANLVFLLDVSGSMNSPNKLPLLKQSMNFLLEELDEKDSVSIVVYAGASGLALPATKMDDAGRQQVADAMEKLSAGGSTAGGQGIKLAYQIAKEQFKKDGINRIILATDGDFNVGVSDTDSLTKMVKEKAKEGTYLSVLGFGSGNINDNMLESITNSGNGNYSYIDTVKEGRKVLLEDMMGTMVTIAKDVKVQVVMNPKKVKAYRLIGYANRMLPPEAFLDKKVDAGEIGAGHTVTALYEIIPADGKPFGPEVDGSRYFEKPEEKPNTVIKDSDETMFVKLAYKKPDQKMDDESTYFSVPFTDPGTGIKEAGADLKFASAVGLFGMVLRDSEYKGGGDLNTVMELATAGKGPDGKGLREEFLQLVGKLKNKE</sequence>
<dbReference type="Pfam" id="PF12450">
    <property type="entry name" value="vWF_A"/>
    <property type="match status" value="1"/>
</dbReference>
<feature type="compositionally biased region" description="Gly residues" evidence="1">
    <location>
        <begin position="166"/>
        <end position="185"/>
    </location>
</feature>
<keyword evidence="2" id="KW-1133">Transmembrane helix</keyword>
<dbReference type="InterPro" id="IPR002035">
    <property type="entry name" value="VWF_A"/>
</dbReference>
<dbReference type="RefSeq" id="WP_346187476.1">
    <property type="nucleotide sequence ID" value="NZ_BAABRL010000002.1"/>
</dbReference>
<dbReference type="PROSITE" id="PS50234">
    <property type="entry name" value="VWFA"/>
    <property type="match status" value="1"/>
</dbReference>
<reference evidence="4 5" key="1">
    <citation type="submission" date="2024-02" db="EMBL/GenBank/DDBJ databases">
        <title>Rubritalea halochordaticola NBRC 107102.</title>
        <authorList>
            <person name="Ichikawa N."/>
            <person name="Katano-Makiyama Y."/>
            <person name="Hidaka K."/>
        </authorList>
    </citation>
    <scope>NUCLEOTIDE SEQUENCE [LARGE SCALE GENOMIC DNA]</scope>
    <source>
        <strain evidence="4 5">NBRC 107102</strain>
    </source>
</reference>
<dbReference type="SMART" id="SM00327">
    <property type="entry name" value="VWA"/>
    <property type="match status" value="1"/>
</dbReference>
<dbReference type="Proteomes" id="UP001424741">
    <property type="component" value="Unassembled WGS sequence"/>
</dbReference>
<dbReference type="Pfam" id="PF00092">
    <property type="entry name" value="VWA"/>
    <property type="match status" value="1"/>
</dbReference>
<protein>
    <recommendedName>
        <fullName evidence="3">VWFA domain-containing protein</fullName>
    </recommendedName>
</protein>
<organism evidence="4 5">
    <name type="scientific">Rubritalea halochordaticola</name>
    <dbReference type="NCBI Taxonomy" id="714537"/>
    <lineage>
        <taxon>Bacteria</taxon>
        <taxon>Pseudomonadati</taxon>
        <taxon>Verrucomicrobiota</taxon>
        <taxon>Verrucomicrobiia</taxon>
        <taxon>Verrucomicrobiales</taxon>
        <taxon>Rubritaleaceae</taxon>
        <taxon>Rubritalea</taxon>
    </lineage>
</organism>
<evidence type="ECO:0000256" key="1">
    <source>
        <dbReference type="SAM" id="MobiDB-lite"/>
    </source>
</evidence>
<comment type="caution">
    <text evidence="4">The sequence shown here is derived from an EMBL/GenBank/DDBJ whole genome shotgun (WGS) entry which is preliminary data.</text>
</comment>
<keyword evidence="2" id="KW-0472">Membrane</keyword>
<dbReference type="SUPFAM" id="SSF53300">
    <property type="entry name" value="vWA-like"/>
    <property type="match status" value="1"/>
</dbReference>
<dbReference type="Gene3D" id="3.40.50.410">
    <property type="entry name" value="von Willebrand factor, type A domain"/>
    <property type="match status" value="1"/>
</dbReference>
<proteinExistence type="predicted"/>
<dbReference type="PANTHER" id="PTHR10579:SF43">
    <property type="entry name" value="ZINC FINGER (C3HC4-TYPE RING FINGER) FAMILY PROTEIN"/>
    <property type="match status" value="1"/>
</dbReference>
<dbReference type="InterPro" id="IPR022156">
    <property type="entry name" value="Uncharacterised_YfbK_N"/>
</dbReference>
<feature type="region of interest" description="Disordered" evidence="1">
    <location>
        <begin position="166"/>
        <end position="187"/>
    </location>
</feature>
<dbReference type="InterPro" id="IPR021908">
    <property type="entry name" value="YfbK_C"/>
</dbReference>
<keyword evidence="2" id="KW-0812">Transmembrane</keyword>
<feature type="transmembrane region" description="Helical" evidence="2">
    <location>
        <begin position="53"/>
        <end position="73"/>
    </location>
</feature>
<evidence type="ECO:0000259" key="3">
    <source>
        <dbReference type="PROSITE" id="PS50234"/>
    </source>
</evidence>
<evidence type="ECO:0000256" key="2">
    <source>
        <dbReference type="SAM" id="Phobius"/>
    </source>
</evidence>
<dbReference type="EMBL" id="BAABRL010000002">
    <property type="protein sequence ID" value="GAA5494515.1"/>
    <property type="molecule type" value="Genomic_DNA"/>
</dbReference>
<evidence type="ECO:0000313" key="5">
    <source>
        <dbReference type="Proteomes" id="UP001424741"/>
    </source>
</evidence>